<name>A0A1H5ZG31_9BACT</name>
<gene>
    <name evidence="1" type="ORF">SAMN03080598_03475</name>
</gene>
<dbReference type="Proteomes" id="UP000236736">
    <property type="component" value="Unassembled WGS sequence"/>
</dbReference>
<dbReference type="EMBL" id="FNVR01000027">
    <property type="protein sequence ID" value="SEG35014.1"/>
    <property type="molecule type" value="Genomic_DNA"/>
</dbReference>
<reference evidence="2" key="1">
    <citation type="submission" date="2016-10" db="EMBL/GenBank/DDBJ databases">
        <authorList>
            <person name="Varghese N."/>
            <person name="Submissions S."/>
        </authorList>
    </citation>
    <scope>NUCLEOTIDE SEQUENCE [LARGE SCALE GENOMIC DNA]</scope>
    <source>
        <strain evidence="2">DSM 17298</strain>
    </source>
</reference>
<keyword evidence="2" id="KW-1185">Reference proteome</keyword>
<organism evidence="1 2">
    <name type="scientific">Algoriphagus boritolerans DSM 17298 = JCM 18970</name>
    <dbReference type="NCBI Taxonomy" id="1120964"/>
    <lineage>
        <taxon>Bacteria</taxon>
        <taxon>Pseudomonadati</taxon>
        <taxon>Bacteroidota</taxon>
        <taxon>Cytophagia</taxon>
        <taxon>Cytophagales</taxon>
        <taxon>Cyclobacteriaceae</taxon>
        <taxon>Algoriphagus</taxon>
    </lineage>
</organism>
<dbReference type="STRING" id="1120964.GCA_001313265_07766"/>
<protein>
    <submittedName>
        <fullName evidence="1">Uncharacterized protein</fullName>
    </submittedName>
</protein>
<evidence type="ECO:0000313" key="1">
    <source>
        <dbReference type="EMBL" id="SEG35014.1"/>
    </source>
</evidence>
<evidence type="ECO:0000313" key="2">
    <source>
        <dbReference type="Proteomes" id="UP000236736"/>
    </source>
</evidence>
<accession>A0A1H5ZG31</accession>
<proteinExistence type="predicted"/>
<sequence>MITAPAENIMLNFLFGGAFYRNMGVFSNCTVAAVLKQCLNTVS</sequence>
<dbReference type="AlphaFoldDB" id="A0A1H5ZG31"/>